<evidence type="ECO:0000313" key="3">
    <source>
        <dbReference type="Proteomes" id="UP000610558"/>
    </source>
</evidence>
<sequence length="378" mass="42478">MPIKPAPSNTNTLNQLDQSWQRYRNNPLRHLGEMTAYVEKLSMNTLVRQGYENLAMSYSAPLTLLSQGALRLTDLAAQLGISKQLCLQALKPIKKAAYIEERPDPHDGRAKQIHLSAKGQTMIAAAGEELMTINRMLSDILGDKPMADFTMSLRKLAVHYHLPSANNENHPALNIPSMMFGMLNRHFHRRLTEILAQQGYLNLQLSYAQVLVLIDNDGTPMQQMAEYNGVSLQAISRIAGELKQRGYIERRTSTDDRRSKRLFFTKEGQALIVASVSAMNTLEDELRRIIGKAAFTRWEKQLLKLSQQLVAPSKIEHGGGPASENQTVSQQRLLTYFAAQLSAQAVEGKYAEARNMIEQRLGKSDAQKLYSLLCKLRT</sequence>
<evidence type="ECO:0000259" key="1">
    <source>
        <dbReference type="PROSITE" id="PS50995"/>
    </source>
</evidence>
<dbReference type="SMART" id="SM00347">
    <property type="entry name" value="HTH_MARR"/>
    <property type="match status" value="1"/>
</dbReference>
<reference evidence="2" key="1">
    <citation type="submission" date="2020-09" db="EMBL/GenBank/DDBJ databases">
        <authorList>
            <person name="Yoon J.-W."/>
        </authorList>
    </citation>
    <scope>NUCLEOTIDE SEQUENCE</scope>
    <source>
        <strain evidence="2">KMU-158</strain>
    </source>
</reference>
<dbReference type="PRINTS" id="PR00598">
    <property type="entry name" value="HTHMARR"/>
</dbReference>
<dbReference type="InterPro" id="IPR000835">
    <property type="entry name" value="HTH_MarR-typ"/>
</dbReference>
<dbReference type="InterPro" id="IPR036390">
    <property type="entry name" value="WH_DNA-bd_sf"/>
</dbReference>
<dbReference type="InterPro" id="IPR039422">
    <property type="entry name" value="MarR/SlyA-like"/>
</dbReference>
<protein>
    <submittedName>
        <fullName evidence="2">MarR family transcriptional regulator</fullName>
    </submittedName>
</protein>
<dbReference type="GO" id="GO:0003700">
    <property type="term" value="F:DNA-binding transcription factor activity"/>
    <property type="evidence" value="ECO:0007669"/>
    <property type="project" value="InterPro"/>
</dbReference>
<dbReference type="EMBL" id="JACXLD010000001">
    <property type="protein sequence ID" value="MBD2857844.1"/>
    <property type="molecule type" value="Genomic_DNA"/>
</dbReference>
<dbReference type="InterPro" id="IPR036388">
    <property type="entry name" value="WH-like_DNA-bd_sf"/>
</dbReference>
<name>A0A927BZD5_9GAMM</name>
<dbReference type="SUPFAM" id="SSF46785">
    <property type="entry name" value="Winged helix' DNA-binding domain"/>
    <property type="match status" value="2"/>
</dbReference>
<dbReference type="AlphaFoldDB" id="A0A927BZD5"/>
<dbReference type="Proteomes" id="UP000610558">
    <property type="component" value="Unassembled WGS sequence"/>
</dbReference>
<dbReference type="PANTHER" id="PTHR33164">
    <property type="entry name" value="TRANSCRIPTIONAL REGULATOR, MARR FAMILY"/>
    <property type="match status" value="1"/>
</dbReference>
<dbReference type="Pfam" id="PF12802">
    <property type="entry name" value="MarR_2"/>
    <property type="match status" value="1"/>
</dbReference>
<dbReference type="PANTHER" id="PTHR33164:SF43">
    <property type="entry name" value="HTH-TYPE TRANSCRIPTIONAL REPRESSOR YETL"/>
    <property type="match status" value="1"/>
</dbReference>
<dbReference type="GO" id="GO:0006950">
    <property type="term" value="P:response to stress"/>
    <property type="evidence" value="ECO:0007669"/>
    <property type="project" value="TreeGrafter"/>
</dbReference>
<dbReference type="RefSeq" id="WP_190762068.1">
    <property type="nucleotide sequence ID" value="NZ_JACXLD010000001.1"/>
</dbReference>
<keyword evidence="3" id="KW-1185">Reference proteome</keyword>
<proteinExistence type="predicted"/>
<dbReference type="PROSITE" id="PS50995">
    <property type="entry name" value="HTH_MARR_2"/>
    <property type="match status" value="1"/>
</dbReference>
<accession>A0A927BZD5</accession>
<feature type="domain" description="HTH marR-type" evidence="1">
    <location>
        <begin position="146"/>
        <end position="311"/>
    </location>
</feature>
<organism evidence="2 3">
    <name type="scientific">Spongiibacter pelagi</name>
    <dbReference type="NCBI Taxonomy" id="2760804"/>
    <lineage>
        <taxon>Bacteria</taxon>
        <taxon>Pseudomonadati</taxon>
        <taxon>Pseudomonadota</taxon>
        <taxon>Gammaproteobacteria</taxon>
        <taxon>Cellvibrionales</taxon>
        <taxon>Spongiibacteraceae</taxon>
        <taxon>Spongiibacter</taxon>
    </lineage>
</organism>
<evidence type="ECO:0000313" key="2">
    <source>
        <dbReference type="EMBL" id="MBD2857844.1"/>
    </source>
</evidence>
<comment type="caution">
    <text evidence="2">The sequence shown here is derived from an EMBL/GenBank/DDBJ whole genome shotgun (WGS) entry which is preliminary data.</text>
</comment>
<dbReference type="Gene3D" id="1.10.10.10">
    <property type="entry name" value="Winged helix-like DNA-binding domain superfamily/Winged helix DNA-binding domain"/>
    <property type="match status" value="2"/>
</dbReference>
<gene>
    <name evidence="2" type="ORF">IB286_02410</name>
</gene>